<evidence type="ECO:0000259" key="3">
    <source>
        <dbReference type="PROSITE" id="PS51192"/>
    </source>
</evidence>
<proteinExistence type="predicted"/>
<dbReference type="CDD" id="cd18796">
    <property type="entry name" value="SF2_C_LHR"/>
    <property type="match status" value="1"/>
</dbReference>
<dbReference type="InterPro" id="IPR052511">
    <property type="entry name" value="ATP-dep_Helicase"/>
</dbReference>
<evidence type="ECO:0000256" key="2">
    <source>
        <dbReference type="ARBA" id="ARBA00022840"/>
    </source>
</evidence>
<dbReference type="InterPro" id="IPR027417">
    <property type="entry name" value="P-loop_NTPase"/>
</dbReference>
<dbReference type="PANTHER" id="PTHR47962:SF5">
    <property type="entry name" value="ATP-DEPENDENT HELICASE LHR-RELATED"/>
    <property type="match status" value="1"/>
</dbReference>
<keyword evidence="1" id="KW-0547">Nucleotide-binding</keyword>
<accession>A0A653B021</accession>
<dbReference type="PANTHER" id="PTHR47962">
    <property type="entry name" value="ATP-DEPENDENT HELICASE LHR-RELATED-RELATED"/>
    <property type="match status" value="1"/>
</dbReference>
<keyword evidence="5" id="KW-0347">Helicase</keyword>
<dbReference type="AlphaFoldDB" id="A0A653B021"/>
<sequence>MSSIRAKDRDAVIQSLRAGVVPRAGQHLIQVGRAGELEALIRDVERLAESGSAFRVVIGEYGAGKTFFLNLVRSIAMERKLVTMHADLNPDRRLHATGGQARSLYAELAKNMATRTKPDGGALQGIVEKFISQAKTEAKASGRDIEVVIRDHLAQLTEMVNGYDFAEVIAAYYKGFEEGNEQLKADAIRWLRGEFTTKTDARSALGVRTIVDDASVYDQLKLLARFVRLAGFSGLMVCLDELVNLYKLSNTQARNANYEQILRILNDSLQGSAEGLGFVLGGTPEFLMDTRRGLYSYPALQSRLAENNFAKSGLVDLSGPVIRLVSLTPEDFYVLLQKLRHVYAGGDSQRYLLPDEALPLFMGHCNQRLGEAYFRTPRTTITAFINLLAVLEQNPGADWRSLLGAVEIAPDRGGKPIPKWMLMMSLPPSSSESAGFILLEPRIQRWIWSEGWTSLRDAQERAIPALLGADQDVIIAAATAAGKTEAAFLPILTNLLQDQDSPGAVLYISPLKALINDQWDRLERLCDELELPVIAWHGDISASRKHRFLKSPQGILLITPESLEALFVNRGTSLAGLFANLRYLIVDELHAFIGSERGKQLQSLMHRVELVIDRPLPRVGLSATLGDMTLAAGFLRPSAPQYVSVIESKGSSQVLKVQIRGYEETHQDVSGVPEGEEVFSADHAIAEHLFQVLRGSNNLIFPNSRSQVEWFADNLRRRCEQDGVPNEFWPHHGSLAKDIREETEKALKAGDRPATAVCTTTLELGVDIGSIKTVAQIGPPPSVASLRQRLGRSGRRPGEAAILRSYCKERQLKAGSPLSDRLRQGLVQSIAMIRLLMQGWFEPPRVQGVHMSTLVQQCLSVIAQRGGATAAELWRVLVRNGPFNGVEQDGFLSLLRALGDHDLITQEASGLLLPGVLGERLVNHYDFYSAFVSNEEFRLVCDGKPLGALPVSRPLTIGQRIIFAGRRWRVMDVDNEAKVIVVRSDPGGAPPSFDGLGARVHDRVRQEMKAVLLETEAYPYLDVQAQKLLAEARSSFTELGLANSSMVESADKTYLFTWQGDWTNDALAILLTHLGLPSENTGLVIEILGERIALEAKLQEIAGWSIDDASVLSSVQNMAQEKWDWALPPTLLMLSYSTMHLDFEGAKTLAKSLSA</sequence>
<keyword evidence="2" id="KW-0067">ATP-binding</keyword>
<dbReference type="EMBL" id="LR130779">
    <property type="protein sequence ID" value="VDN61988.1"/>
    <property type="molecule type" value="Genomic_DNA"/>
</dbReference>
<organism evidence="5">
    <name type="scientific">Ectopseudomonas oleovorans</name>
    <name type="common">Pseudomonas oleovorans</name>
    <dbReference type="NCBI Taxonomy" id="301"/>
    <lineage>
        <taxon>Bacteria</taxon>
        <taxon>Pseudomonadati</taxon>
        <taxon>Pseudomonadota</taxon>
        <taxon>Gammaproteobacteria</taxon>
        <taxon>Pseudomonadales</taxon>
        <taxon>Pseudomonadaceae</taxon>
        <taxon>Ectopseudomonas</taxon>
    </lineage>
</organism>
<dbReference type="CDD" id="cd17922">
    <property type="entry name" value="DEXHc_LHR-like"/>
    <property type="match status" value="1"/>
</dbReference>
<dbReference type="Pfam" id="PF10923">
    <property type="entry name" value="BrxC_BrxD"/>
    <property type="match status" value="1"/>
</dbReference>
<dbReference type="PROSITE" id="PS51192">
    <property type="entry name" value="HELICASE_ATP_BIND_1"/>
    <property type="match status" value="1"/>
</dbReference>
<dbReference type="InterPro" id="IPR021228">
    <property type="entry name" value="BrxD"/>
</dbReference>
<evidence type="ECO:0000259" key="4">
    <source>
        <dbReference type="PROSITE" id="PS51194"/>
    </source>
</evidence>
<dbReference type="PROSITE" id="PS51194">
    <property type="entry name" value="HELICASE_CTER"/>
    <property type="match status" value="1"/>
</dbReference>
<dbReference type="EC" id="3.6.4.13" evidence="5"/>
<dbReference type="GO" id="GO:0003724">
    <property type="term" value="F:RNA helicase activity"/>
    <property type="evidence" value="ECO:0007669"/>
    <property type="project" value="UniProtKB-EC"/>
</dbReference>
<dbReference type="InterPro" id="IPR001650">
    <property type="entry name" value="Helicase_C-like"/>
</dbReference>
<dbReference type="InterPro" id="IPR014001">
    <property type="entry name" value="Helicase_ATP-bd"/>
</dbReference>
<dbReference type="GO" id="GO:0016887">
    <property type="term" value="F:ATP hydrolysis activity"/>
    <property type="evidence" value="ECO:0007669"/>
    <property type="project" value="TreeGrafter"/>
</dbReference>
<protein>
    <submittedName>
        <fullName evidence="5">ATP-dependent RNA helicase RhlE (Modular protein)</fullName>
        <ecNumber evidence="5">3.6.4.13</ecNumber>
    </submittedName>
</protein>
<dbReference type="InterPro" id="IPR011545">
    <property type="entry name" value="DEAD/DEAH_box_helicase_dom"/>
</dbReference>
<dbReference type="GO" id="GO:0003677">
    <property type="term" value="F:DNA binding"/>
    <property type="evidence" value="ECO:0007669"/>
    <property type="project" value="TreeGrafter"/>
</dbReference>
<evidence type="ECO:0000256" key="1">
    <source>
        <dbReference type="ARBA" id="ARBA00022741"/>
    </source>
</evidence>
<dbReference type="SMART" id="SM00487">
    <property type="entry name" value="DEXDc"/>
    <property type="match status" value="1"/>
</dbReference>
<keyword evidence="5" id="KW-0378">Hydrolase</keyword>
<dbReference type="Pfam" id="PF00271">
    <property type="entry name" value="Helicase_C"/>
    <property type="match status" value="1"/>
</dbReference>
<reference evidence="5" key="1">
    <citation type="submission" date="2018-11" db="EMBL/GenBank/DDBJ databases">
        <authorList>
            <consortium name="Genoscope - CEA"/>
            <person name="William W."/>
        </authorList>
    </citation>
    <scope>NUCLEOTIDE SEQUENCE [LARGE SCALE GENOMIC DNA]</scope>
    <source>
        <strain evidence="5">T9AD</strain>
    </source>
</reference>
<gene>
    <name evidence="5" type="ORF">POT9AD_0997</name>
</gene>
<evidence type="ECO:0000313" key="5">
    <source>
        <dbReference type="EMBL" id="VDN61988.1"/>
    </source>
</evidence>
<dbReference type="Gene3D" id="3.40.50.300">
    <property type="entry name" value="P-loop containing nucleotide triphosphate hydrolases"/>
    <property type="match status" value="2"/>
</dbReference>
<dbReference type="Pfam" id="PF00270">
    <property type="entry name" value="DEAD"/>
    <property type="match status" value="1"/>
</dbReference>
<dbReference type="GO" id="GO:0005524">
    <property type="term" value="F:ATP binding"/>
    <property type="evidence" value="ECO:0007669"/>
    <property type="project" value="UniProtKB-KW"/>
</dbReference>
<dbReference type="SUPFAM" id="SSF52540">
    <property type="entry name" value="P-loop containing nucleoside triphosphate hydrolases"/>
    <property type="match status" value="1"/>
</dbReference>
<feature type="domain" description="Helicase C-terminal" evidence="4">
    <location>
        <begin position="684"/>
        <end position="838"/>
    </location>
</feature>
<name>A0A653B021_ECTOL</name>
<dbReference type="SMART" id="SM00490">
    <property type="entry name" value="HELICc"/>
    <property type="match status" value="1"/>
</dbReference>
<feature type="domain" description="Helicase ATP-binding" evidence="3">
    <location>
        <begin position="464"/>
        <end position="643"/>
    </location>
</feature>